<organism evidence="1 2">
    <name type="scientific">Oceanisphaera psychrotolerans</name>
    <dbReference type="NCBI Taxonomy" id="1414654"/>
    <lineage>
        <taxon>Bacteria</taxon>
        <taxon>Pseudomonadati</taxon>
        <taxon>Pseudomonadota</taxon>
        <taxon>Gammaproteobacteria</taxon>
        <taxon>Aeromonadales</taxon>
        <taxon>Aeromonadaceae</taxon>
        <taxon>Oceanisphaera</taxon>
    </lineage>
</organism>
<accession>A0A1J4QDH3</accession>
<dbReference type="OrthoDB" id="5959530at2"/>
<evidence type="ECO:0008006" key="3">
    <source>
        <dbReference type="Google" id="ProtNLM"/>
    </source>
</evidence>
<reference evidence="1 2" key="1">
    <citation type="submission" date="2016-07" db="EMBL/GenBank/DDBJ databases">
        <title>Draft Genome Sequence of Oceanisphaera psychrotolerans, isolated from coastal sediment samples.</title>
        <authorList>
            <person name="Zhuo S."/>
            <person name="Ruan Z."/>
        </authorList>
    </citation>
    <scope>NUCLEOTIDE SEQUENCE [LARGE SCALE GENOMIC DNA]</scope>
    <source>
        <strain evidence="1 2">LAM-WHM-ZC</strain>
    </source>
</reference>
<dbReference type="EMBL" id="MDKE01000033">
    <property type="protein sequence ID" value="OIN07642.1"/>
    <property type="molecule type" value="Genomic_DNA"/>
</dbReference>
<dbReference type="RefSeq" id="WP_071473261.1">
    <property type="nucleotide sequence ID" value="NZ_MDKE01000033.1"/>
</dbReference>
<dbReference type="Pfam" id="PF11743">
    <property type="entry name" value="DUF3301"/>
    <property type="match status" value="1"/>
</dbReference>
<dbReference type="STRING" id="1414654.BFR47_03240"/>
<evidence type="ECO:0000313" key="2">
    <source>
        <dbReference type="Proteomes" id="UP000243073"/>
    </source>
</evidence>
<gene>
    <name evidence="1" type="ORF">BFR47_03240</name>
</gene>
<dbReference type="AlphaFoldDB" id="A0A1J4QDH3"/>
<dbReference type="InterPro" id="IPR021732">
    <property type="entry name" value="DUF3301"/>
</dbReference>
<keyword evidence="2" id="KW-1185">Reference proteome</keyword>
<protein>
    <recommendedName>
        <fullName evidence="3">DUF3301 domain-containing protein</fullName>
    </recommendedName>
</protein>
<evidence type="ECO:0000313" key="1">
    <source>
        <dbReference type="EMBL" id="OIN07642.1"/>
    </source>
</evidence>
<proteinExistence type="predicted"/>
<name>A0A1J4QDH3_9GAMM</name>
<sequence length="100" mass="12024">MAELLGLLAICLLAAGYWQVRRQSEFARHWLERYCRQQQFQLLSVYRYRYVWQKGRLLAQFRFEFSHDGLQRDEGDLWLHSLTVLKVSLPVLREPPSPML</sequence>
<dbReference type="Proteomes" id="UP000243073">
    <property type="component" value="Unassembled WGS sequence"/>
</dbReference>
<comment type="caution">
    <text evidence="1">The sequence shown here is derived from an EMBL/GenBank/DDBJ whole genome shotgun (WGS) entry which is preliminary data.</text>
</comment>